<feature type="repeat" description="WD" evidence="3">
    <location>
        <begin position="986"/>
        <end position="1017"/>
    </location>
</feature>
<dbReference type="Proteomes" id="UP000237481">
    <property type="component" value="Unassembled WGS sequence"/>
</dbReference>
<dbReference type="SUPFAM" id="SSF50978">
    <property type="entry name" value="WD40 repeat-like"/>
    <property type="match status" value="2"/>
</dbReference>
<dbReference type="Pfam" id="PF24883">
    <property type="entry name" value="NPHP3_N"/>
    <property type="match status" value="1"/>
</dbReference>
<feature type="region of interest" description="Disordered" evidence="4">
    <location>
        <begin position="1"/>
        <end position="65"/>
    </location>
</feature>
<proteinExistence type="predicted"/>
<evidence type="ECO:0000313" key="6">
    <source>
        <dbReference type="EMBL" id="POR35859.1"/>
    </source>
</evidence>
<evidence type="ECO:0000259" key="5">
    <source>
        <dbReference type="PROSITE" id="PS50837"/>
    </source>
</evidence>
<evidence type="ECO:0000256" key="1">
    <source>
        <dbReference type="ARBA" id="ARBA00022574"/>
    </source>
</evidence>
<keyword evidence="2" id="KW-0677">Repeat</keyword>
<dbReference type="InterPro" id="IPR019775">
    <property type="entry name" value="WD40_repeat_CS"/>
</dbReference>
<dbReference type="Pfam" id="PF00400">
    <property type="entry name" value="WD40"/>
    <property type="match status" value="8"/>
</dbReference>
<dbReference type="CDD" id="cd00200">
    <property type="entry name" value="WD40"/>
    <property type="match status" value="2"/>
</dbReference>
<feature type="repeat" description="WD" evidence="3">
    <location>
        <begin position="1155"/>
        <end position="1196"/>
    </location>
</feature>
<organism evidence="6 7">
    <name type="scientific">Tolypocladium paradoxum</name>
    <dbReference type="NCBI Taxonomy" id="94208"/>
    <lineage>
        <taxon>Eukaryota</taxon>
        <taxon>Fungi</taxon>
        <taxon>Dikarya</taxon>
        <taxon>Ascomycota</taxon>
        <taxon>Pezizomycotina</taxon>
        <taxon>Sordariomycetes</taxon>
        <taxon>Hypocreomycetidae</taxon>
        <taxon>Hypocreales</taxon>
        <taxon>Ophiocordycipitaceae</taxon>
        <taxon>Tolypocladium</taxon>
    </lineage>
</organism>
<dbReference type="InterPro" id="IPR027417">
    <property type="entry name" value="P-loop_NTPase"/>
</dbReference>
<feature type="non-terminal residue" evidence="6">
    <location>
        <position position="1573"/>
    </location>
</feature>
<dbReference type="SUPFAM" id="SSF52540">
    <property type="entry name" value="P-loop containing nucleoside triphosphate hydrolases"/>
    <property type="match status" value="1"/>
</dbReference>
<feature type="compositionally biased region" description="Basic residues" evidence="4">
    <location>
        <begin position="9"/>
        <end position="18"/>
    </location>
</feature>
<feature type="repeat" description="WD" evidence="3">
    <location>
        <begin position="902"/>
        <end position="943"/>
    </location>
</feature>
<dbReference type="PROSITE" id="PS00678">
    <property type="entry name" value="WD_REPEATS_1"/>
    <property type="match status" value="2"/>
</dbReference>
<dbReference type="PROSITE" id="PS50837">
    <property type="entry name" value="NACHT"/>
    <property type="match status" value="1"/>
</dbReference>
<evidence type="ECO:0000256" key="2">
    <source>
        <dbReference type="ARBA" id="ARBA00022737"/>
    </source>
</evidence>
<feature type="compositionally biased region" description="Polar residues" evidence="4">
    <location>
        <begin position="22"/>
        <end position="35"/>
    </location>
</feature>
<accession>A0A2S4L0A8</accession>
<feature type="compositionally biased region" description="Polar residues" evidence="4">
    <location>
        <begin position="45"/>
        <end position="54"/>
    </location>
</feature>
<feature type="repeat" description="WD" evidence="3">
    <location>
        <begin position="1113"/>
        <end position="1154"/>
    </location>
</feature>
<keyword evidence="1 3" id="KW-0853">WD repeat</keyword>
<dbReference type="STRING" id="94208.A0A2S4L0A8"/>
<keyword evidence="7" id="KW-1185">Reference proteome</keyword>
<dbReference type="InterPro" id="IPR020472">
    <property type="entry name" value="WD40_PAC1"/>
</dbReference>
<feature type="repeat" description="WD" evidence="3">
    <location>
        <begin position="1320"/>
        <end position="1355"/>
    </location>
</feature>
<dbReference type="FunFam" id="3.40.50.300:FF:001638">
    <property type="entry name" value="NACHT and WD40 domain protein"/>
    <property type="match status" value="1"/>
</dbReference>
<dbReference type="PANTHER" id="PTHR19848:SF8">
    <property type="entry name" value="F-BOX AND WD REPEAT DOMAIN CONTAINING 7"/>
    <property type="match status" value="1"/>
</dbReference>
<feature type="domain" description="NACHT" evidence="5">
    <location>
        <begin position="368"/>
        <end position="588"/>
    </location>
</feature>
<dbReference type="SMART" id="SM00320">
    <property type="entry name" value="WD40"/>
    <property type="match status" value="11"/>
</dbReference>
<dbReference type="OrthoDB" id="4927664at2759"/>
<dbReference type="Gene3D" id="2.130.10.10">
    <property type="entry name" value="YVTN repeat-like/Quinoprotein amine dehydrogenase"/>
    <property type="match status" value="5"/>
</dbReference>
<feature type="repeat" description="WD" evidence="3">
    <location>
        <begin position="944"/>
        <end position="985"/>
    </location>
</feature>
<dbReference type="PRINTS" id="PR00320">
    <property type="entry name" value="GPROTEINBRPT"/>
</dbReference>
<dbReference type="Pfam" id="PF17100">
    <property type="entry name" value="NACHT_N"/>
    <property type="match status" value="1"/>
</dbReference>
<dbReference type="InterPro" id="IPR056884">
    <property type="entry name" value="NPHP3-like_N"/>
</dbReference>
<dbReference type="InterPro" id="IPR015943">
    <property type="entry name" value="WD40/YVTN_repeat-like_dom_sf"/>
</dbReference>
<protein>
    <submittedName>
        <fullName evidence="6">Vegetative incompatibility protein HET-E-1</fullName>
    </submittedName>
</protein>
<dbReference type="PROSITE" id="PS50294">
    <property type="entry name" value="WD_REPEATS_REGION"/>
    <property type="match status" value="5"/>
</dbReference>
<evidence type="ECO:0000313" key="7">
    <source>
        <dbReference type="Proteomes" id="UP000237481"/>
    </source>
</evidence>
<feature type="repeat" description="WD" evidence="3">
    <location>
        <begin position="1028"/>
        <end position="1069"/>
    </location>
</feature>
<dbReference type="PROSITE" id="PS50082">
    <property type="entry name" value="WD_REPEATS_2"/>
    <property type="match status" value="8"/>
</dbReference>
<gene>
    <name evidence="6" type="ORF">TPAR_03945</name>
</gene>
<evidence type="ECO:0000256" key="4">
    <source>
        <dbReference type="SAM" id="MobiDB-lite"/>
    </source>
</evidence>
<feature type="repeat" description="WD" evidence="3">
    <location>
        <begin position="1278"/>
        <end position="1311"/>
    </location>
</feature>
<dbReference type="InterPro" id="IPR001680">
    <property type="entry name" value="WD40_rpt"/>
</dbReference>
<sequence length="1573" mass="174812">MSSQWFSRQKSRFRRKPLKQPESATNAGTEGTSHALQELVAETPQAESSMTNGAPSGPRPPPSIWDTAYDNVRLAESKLVDAYESILSEDLGEAIEGRDAAKRWPQMERLAQAELDKAVKHDGAKHTASQVMQVVLAVNGVVREALQAVPQGALAWTGVCFSLQLLLNPLQENQKLHDGLAHVIKRMRWYCELERFFLRKNHIDPQPSEGLQVQLRDQILCLYEALLSFLMKSVCVCHKNKVVTFLRDTFKLDDWAESLKAVEKAEDMLRRDYGAYSDLQTLNGLDRLVVFSEKQETILEDVQALLHKQVAVKLDKKNNECLQSLWVTDPRHDKTRIEEGRGGLLADAYRWVLQSGEFQRWRDGQENRLLWIRGDPGKGKTMLICGIINELESSFSGNETISYFFCESANSRVNHSTAVLRGLVHMLAHQRQALIPHIRKEYDHVGKTLFTDPNAWAALSNILSNMLQDPCLNETYLIIDALDECETGREQLARLIIEQSSKPSAVKWIISSRNWQQIEEMMQSAGHSTALSLELNADAVSAAVNVYIRHKAACLAQLKGYSPKTRDAVENHLVSNAQDTFLWVALVCKSLEQIPGFMTTPAKLQAYPRGLDTLYQGMMRKMLKSPSADDCKRILACATAVFRPISLKELGACIQTPDWADPEEDLTAALDPLIKLCGSFLTANRGVVYFVHQTAKDFLLEHGASVIFASGIGEVHKTIFAQSLLAMQETLHRDIYDLCRPGYPVEKVEKPNPDPLEVIGYSCVHWVDHLEASQSNDKLPQDVLRDGSMVDMFVREQLLHWLEALSLLRSVPDAISALTKLSFLLESRTEESQLAALLRDARRFVLYNKWAIENAPLQLYASALVFSPSASLTRALFVGDEPEWIVCKPSMDDQWDVCLQTIEAYGTKSYDVVYSHNGKHIAAASSNDTIRIWEHATGKCLYILSGHQMPVTSVGFSHDDQLVVSGSRDTTVKVWDAVRGKCLRTLEGHTGRVTSVSFSHDSELIVSGSDDQAIRVWVQSSGSCRQILSGHEGGIYRVSFSHNGQRIISTSMDKTCRIWNAYTGQLVRILDYHEQVELLGPAVASPDHKLVASRSLGNVALWEQGRRRILRKLEVNGGLVLAMAFSHDSQMVAAGDSTGTIKIWRSRSGRCLCAFEALGSAVQSIAFSPDNQFVASSFEDGKIKILELASQRQRSVERHSSPVSWVSLSKGCSSAASASQENIIFWDTSDGESLGTLHMTEGLIHKTTFSQDGVYMAVPTEQNLVIVCEVAGRRRWSLEGHVDSVTTVAFSPDSSLLVSGSVDQTLRIWELAGKTCRQVLRGHQGSLNSAVFSSDCKTLASASTDATVKIWNVDTCIGECLQTLQTEHRVPFPMALSHDGEHLITGTLGRKMIVWHAATGVSVAETMVEQLPTSVVFSWDGSLVASSAAEAVTVWEARSLICLQTFHVGTALHSMSFDSANSLLFSHIGTIVVPPISSHSSTGAPARLLRRGFTLSEDKMWITRDGENLLWLPSEYRPDAYSRYAPVRMAVKGAHIVIGCESGRVLTFSFDNREEVLFRRKDDARRGSEITET</sequence>
<dbReference type="PANTHER" id="PTHR19848">
    <property type="entry name" value="WD40 REPEAT PROTEIN"/>
    <property type="match status" value="1"/>
</dbReference>
<dbReference type="InterPro" id="IPR036322">
    <property type="entry name" value="WD40_repeat_dom_sf"/>
</dbReference>
<dbReference type="Gene3D" id="3.40.50.300">
    <property type="entry name" value="P-loop containing nucleotide triphosphate hydrolases"/>
    <property type="match status" value="1"/>
</dbReference>
<dbReference type="EMBL" id="PKSG01000394">
    <property type="protein sequence ID" value="POR35859.1"/>
    <property type="molecule type" value="Genomic_DNA"/>
</dbReference>
<dbReference type="InterPro" id="IPR031359">
    <property type="entry name" value="NACHT_N"/>
</dbReference>
<dbReference type="InterPro" id="IPR007111">
    <property type="entry name" value="NACHT_NTPase"/>
</dbReference>
<reference evidence="6 7" key="1">
    <citation type="submission" date="2018-01" db="EMBL/GenBank/DDBJ databases">
        <title>Harnessing the power of phylogenomics to disentangle the directionality and signatures of interkingdom host jumping in the parasitic fungal genus Tolypocladium.</title>
        <authorList>
            <person name="Quandt C.A."/>
            <person name="Patterson W."/>
            <person name="Spatafora J.W."/>
        </authorList>
    </citation>
    <scope>NUCLEOTIDE SEQUENCE [LARGE SCALE GENOMIC DNA]</scope>
    <source>
        <strain evidence="6 7">NRBC 100945</strain>
    </source>
</reference>
<name>A0A2S4L0A8_9HYPO</name>
<comment type="caution">
    <text evidence="6">The sequence shown here is derived from an EMBL/GenBank/DDBJ whole genome shotgun (WGS) entry which is preliminary data.</text>
</comment>
<evidence type="ECO:0000256" key="3">
    <source>
        <dbReference type="PROSITE-ProRule" id="PRU00221"/>
    </source>
</evidence>